<proteinExistence type="inferred from homology"/>
<feature type="binding site" evidence="6">
    <location>
        <position position="762"/>
    </location>
    <ligand>
        <name>AMP</name>
        <dbReference type="ChEBI" id="CHEBI:456215"/>
    </ligand>
</feature>
<dbReference type="SMART" id="SM00471">
    <property type="entry name" value="HDc"/>
    <property type="match status" value="1"/>
</dbReference>
<feature type="active site" description="Proton donor" evidence="5">
    <location>
        <position position="721"/>
    </location>
</feature>
<evidence type="ECO:0000256" key="1">
    <source>
        <dbReference type="ARBA" id="ARBA00007648"/>
    </source>
</evidence>
<feature type="binding site" evidence="6">
    <location>
        <begin position="721"/>
        <end position="725"/>
    </location>
    <ligand>
        <name>AMP</name>
        <dbReference type="ChEBI" id="CHEBI:456215"/>
    </ligand>
</feature>
<evidence type="ECO:0000256" key="3">
    <source>
        <dbReference type="ARBA" id="ARBA00022723"/>
    </source>
</evidence>
<keyword evidence="2" id="KW-0140">cGMP</keyword>
<dbReference type="PROSITE" id="PS00126">
    <property type="entry name" value="PDEASE_I_1"/>
    <property type="match status" value="1"/>
</dbReference>
<dbReference type="PRINTS" id="PR00387">
    <property type="entry name" value="PDIESTERASE1"/>
</dbReference>
<dbReference type="SUPFAM" id="SSF55781">
    <property type="entry name" value="GAF domain-like"/>
    <property type="match status" value="2"/>
</dbReference>
<dbReference type="Pfam" id="PF01590">
    <property type="entry name" value="GAF"/>
    <property type="match status" value="2"/>
</dbReference>
<dbReference type="PANTHER" id="PTHR11347">
    <property type="entry name" value="CYCLIC NUCLEOTIDE PHOSPHODIESTERASE"/>
    <property type="match status" value="1"/>
</dbReference>
<feature type="compositionally biased region" description="Polar residues" evidence="9">
    <location>
        <begin position="128"/>
        <end position="144"/>
    </location>
</feature>
<gene>
    <name evidence="11" type="ORF">BDEG_22560</name>
</gene>
<comment type="similarity">
    <text evidence="1 8">Belongs to the cyclic nucleotide phosphodiesterase family.</text>
</comment>
<evidence type="ECO:0000313" key="12">
    <source>
        <dbReference type="Proteomes" id="UP000077115"/>
    </source>
</evidence>
<dbReference type="GO" id="GO:0007165">
    <property type="term" value="P:signal transduction"/>
    <property type="evidence" value="ECO:0007669"/>
    <property type="project" value="InterPro"/>
</dbReference>
<evidence type="ECO:0000256" key="8">
    <source>
        <dbReference type="RuleBase" id="RU363067"/>
    </source>
</evidence>
<dbReference type="OrthoDB" id="546632at2759"/>
<organism evidence="11 12">
    <name type="scientific">Batrachochytrium dendrobatidis (strain JEL423)</name>
    <dbReference type="NCBI Taxonomy" id="403673"/>
    <lineage>
        <taxon>Eukaryota</taxon>
        <taxon>Fungi</taxon>
        <taxon>Fungi incertae sedis</taxon>
        <taxon>Chytridiomycota</taxon>
        <taxon>Chytridiomycota incertae sedis</taxon>
        <taxon>Chytridiomycetes</taxon>
        <taxon>Rhizophydiales</taxon>
        <taxon>Rhizophydiales incertae sedis</taxon>
        <taxon>Batrachochytrium</taxon>
    </lineage>
</organism>
<dbReference type="SUPFAM" id="SSF109604">
    <property type="entry name" value="HD-domain/PDEase-like"/>
    <property type="match status" value="1"/>
</dbReference>
<dbReference type="EC" id="3.1.4.-" evidence="8"/>
<name>A0A177WH21_BATDL</name>
<comment type="cofactor">
    <cofactor evidence="8">
        <name>a divalent metal cation</name>
        <dbReference type="ChEBI" id="CHEBI:60240"/>
    </cofactor>
    <text evidence="8">Binds 2 divalent metal cations per subunit. Site 1 may preferentially bind zinc ions, while site 2 has a preference for magnesium and/or manganese ions.</text>
</comment>
<evidence type="ECO:0000256" key="9">
    <source>
        <dbReference type="SAM" id="MobiDB-lite"/>
    </source>
</evidence>
<dbReference type="GO" id="GO:0046872">
    <property type="term" value="F:metal ion binding"/>
    <property type="evidence" value="ECO:0007669"/>
    <property type="project" value="UniProtKB-KW"/>
</dbReference>
<dbReference type="InterPro" id="IPR003607">
    <property type="entry name" value="HD/PDEase_dom"/>
</dbReference>
<sequence length="979" mass="109538">MKFDEWAVRKWLETHPDQAKSILTSYTNKTAQDANTLPSTPYLPPEMSLDSSILQTHELIFDIAKIVYSSLDLETVIESVLGIIGNIINAERCSLFLLDKKTNELYTVAFDVGSREHNNEEDGIRTSCPGNTMGTHATSSSPNVTEPDILARGMQTSNLSTGSVPHAIPATNSDSNLCQNHAHQYRNSILTNGPHWPLTRHCVVMQTYNSALIVEDVESAKRTRCFAEEASRHHKPNPGIRIPAGIGVAGYVAQTRQGLNISDAYADPRFNPAVDKQTGFKTESILCLPIFGPVGEDGQPELVGVASLVNKIGSTHSVVGNGDHSSKIHINSPSSLLADQTFQKSAISSTIMTSTGTDSRSCNPSSPHENHQSYNSNTLSSLPRNPSTSSLDNRQHEVFTDNDTQLFKNLLVLVGIAIKNAKQYQISKDAQIEADKMAKRNNVLYEKAQLETEKGKMLLQLASTLYVEDDTKMLIQKIICMAKQLMSADKASFFIVDQDKRTMHSSVFDNDIERNIVVPMDKGIAGYVATTGKLINLKDAYADSRFSPDIDIKTNYHTHSILSVPVMGPNGNIVGVANLVNKLSPGSTEVTVFTEVDETMFSSFAVFCGLALHKTMLLEEIETQRLRLAVTMEIMSFHSTIREEESQVVREVISTKFVPVDDLRMCTFDPHTFPHADESLVAIVYQMFIDLSYGTTYKLPDEKMINYILTVRKNYRPVAYHNFTHAVSVTHAFYSFVVNGVLDGVLDHIEQYAMFVACLNHDIDHRGTNNMFQKQAHTELANFYSTSTMERHHFNHAMTILSQGSGVNILQHLNSVEYQKALKVIEHSILATDLGVFFSNRGKVNAIIATKEFDKDIIEHRELLRSIIMTCCDLSSMYKPWKSSRETANSVYEEFFQQGDEERRLGLRLSGELMDRSKMSEIPRMQLDFYNFVVCPAFDCLHGLLGDKVQNLRDFVAENRSKWKDLKENGIVYKFGIDV</sequence>
<dbReference type="InterPro" id="IPR036971">
    <property type="entry name" value="PDEase_catalytic_dom_sf"/>
</dbReference>
<feature type="region of interest" description="Disordered" evidence="9">
    <location>
        <begin position="118"/>
        <end position="144"/>
    </location>
</feature>
<evidence type="ECO:0000259" key="10">
    <source>
        <dbReference type="PROSITE" id="PS51845"/>
    </source>
</evidence>
<dbReference type="CDD" id="cd00077">
    <property type="entry name" value="HDc"/>
    <property type="match status" value="1"/>
</dbReference>
<dbReference type="Pfam" id="PF00233">
    <property type="entry name" value="PDEase_I"/>
    <property type="match status" value="1"/>
</dbReference>
<dbReference type="AlphaFoldDB" id="A0A177WH21"/>
<reference evidence="11 12" key="2">
    <citation type="submission" date="2016-05" db="EMBL/GenBank/DDBJ databases">
        <title>Lineage-specific infection strategies underlie the spectrum of fungal disease in amphibians.</title>
        <authorList>
            <person name="Cuomo C.A."/>
            <person name="Farrer R.A."/>
            <person name="James T."/>
            <person name="Longcore J."/>
            <person name="Birren B."/>
        </authorList>
    </citation>
    <scope>NUCLEOTIDE SEQUENCE [LARGE SCALE GENOMIC DNA]</scope>
    <source>
        <strain evidence="11 12">JEL423</strain>
    </source>
</reference>
<dbReference type="Gene3D" id="3.30.450.40">
    <property type="match status" value="3"/>
</dbReference>
<feature type="compositionally biased region" description="Polar residues" evidence="9">
    <location>
        <begin position="353"/>
        <end position="392"/>
    </location>
</feature>
<feature type="binding site" evidence="7">
    <location>
        <position position="725"/>
    </location>
    <ligand>
        <name>Zn(2+)</name>
        <dbReference type="ChEBI" id="CHEBI:29105"/>
        <label>1</label>
    </ligand>
</feature>
<feature type="binding site" evidence="6">
    <location>
        <position position="873"/>
    </location>
    <ligand>
        <name>AMP</name>
        <dbReference type="ChEBI" id="CHEBI:456215"/>
    </ligand>
</feature>
<feature type="binding site" evidence="7">
    <location>
        <position position="762"/>
    </location>
    <ligand>
        <name>Zn(2+)</name>
        <dbReference type="ChEBI" id="CHEBI:29105"/>
        <label>2</label>
    </ligand>
</feature>
<accession>A0A177WH21</accession>
<dbReference type="InterPro" id="IPR003018">
    <property type="entry name" value="GAF"/>
</dbReference>
<dbReference type="InterPro" id="IPR023174">
    <property type="entry name" value="PDEase_CS"/>
</dbReference>
<dbReference type="VEuPathDB" id="FungiDB:BDEG_22560"/>
<protein>
    <recommendedName>
        <fullName evidence="8">Phosphodiesterase</fullName>
        <ecNumber evidence="8">3.1.4.-</ecNumber>
    </recommendedName>
</protein>
<dbReference type="SMART" id="SM00065">
    <property type="entry name" value="GAF"/>
    <property type="match status" value="2"/>
</dbReference>
<keyword evidence="4 8" id="KW-0378">Hydrolase</keyword>
<dbReference type="EMBL" id="DS022302">
    <property type="protein sequence ID" value="OAJ38651.1"/>
    <property type="molecule type" value="Genomic_DNA"/>
</dbReference>
<evidence type="ECO:0000256" key="7">
    <source>
        <dbReference type="PIRSR" id="PIRSR623088-3"/>
    </source>
</evidence>
<evidence type="ECO:0000256" key="6">
    <source>
        <dbReference type="PIRSR" id="PIRSR623088-2"/>
    </source>
</evidence>
<feature type="binding site" evidence="7">
    <location>
        <position position="761"/>
    </location>
    <ligand>
        <name>Zn(2+)</name>
        <dbReference type="ChEBI" id="CHEBI:29105"/>
        <label>1</label>
    </ligand>
</feature>
<dbReference type="eggNOG" id="KOG3689">
    <property type="taxonomic scope" value="Eukaryota"/>
</dbReference>
<dbReference type="FunFam" id="1.10.1300.10:FF:000003">
    <property type="entry name" value="Phosphodiesterase"/>
    <property type="match status" value="1"/>
</dbReference>
<dbReference type="InterPro" id="IPR023088">
    <property type="entry name" value="PDEase"/>
</dbReference>
<dbReference type="PROSITE" id="PS51845">
    <property type="entry name" value="PDEASE_I_2"/>
    <property type="match status" value="1"/>
</dbReference>
<feature type="region of interest" description="Disordered" evidence="9">
    <location>
        <begin position="353"/>
        <end position="393"/>
    </location>
</feature>
<feature type="binding site" evidence="7">
    <location>
        <position position="762"/>
    </location>
    <ligand>
        <name>Zn(2+)</name>
        <dbReference type="ChEBI" id="CHEBI:29105"/>
        <label>1</label>
    </ligand>
</feature>
<dbReference type="Gene3D" id="1.10.1300.10">
    <property type="entry name" value="3'5'-cyclic nucleotide phosphodiesterase, catalytic domain"/>
    <property type="match status" value="1"/>
</dbReference>
<evidence type="ECO:0000256" key="5">
    <source>
        <dbReference type="PIRSR" id="PIRSR623088-1"/>
    </source>
</evidence>
<evidence type="ECO:0000256" key="2">
    <source>
        <dbReference type="ARBA" id="ARBA00022535"/>
    </source>
</evidence>
<evidence type="ECO:0000256" key="4">
    <source>
        <dbReference type="ARBA" id="ARBA00022801"/>
    </source>
</evidence>
<feature type="binding site" evidence="7">
    <location>
        <position position="873"/>
    </location>
    <ligand>
        <name>Zn(2+)</name>
        <dbReference type="ChEBI" id="CHEBI:29105"/>
        <label>1</label>
    </ligand>
</feature>
<dbReference type="GO" id="GO:0004114">
    <property type="term" value="F:3',5'-cyclic-nucleotide phosphodiesterase activity"/>
    <property type="evidence" value="ECO:0007669"/>
    <property type="project" value="InterPro"/>
</dbReference>
<dbReference type="Proteomes" id="UP000077115">
    <property type="component" value="Unassembled WGS sequence"/>
</dbReference>
<reference evidence="11 12" key="1">
    <citation type="submission" date="2006-10" db="EMBL/GenBank/DDBJ databases">
        <title>The Genome Sequence of Batrachochytrium dendrobatidis JEL423.</title>
        <authorList>
            <consortium name="The Broad Institute Genome Sequencing Platform"/>
            <person name="Birren B."/>
            <person name="Lander E."/>
            <person name="Galagan J."/>
            <person name="Cuomo C."/>
            <person name="Devon K."/>
            <person name="Jaffe D."/>
            <person name="Butler J."/>
            <person name="Alvarez P."/>
            <person name="Gnerre S."/>
            <person name="Grabherr M."/>
            <person name="Kleber M."/>
            <person name="Mauceli E."/>
            <person name="Brockman W."/>
            <person name="Young S."/>
            <person name="LaButti K."/>
            <person name="Sykes S."/>
            <person name="DeCaprio D."/>
            <person name="Crawford M."/>
            <person name="Koehrsen M."/>
            <person name="Engels R."/>
            <person name="Montgomery P."/>
            <person name="Pearson M."/>
            <person name="Howarth C."/>
            <person name="Larson L."/>
            <person name="White J."/>
            <person name="O'Leary S."/>
            <person name="Kodira C."/>
            <person name="Zeng Q."/>
            <person name="Yandava C."/>
            <person name="Alvarado L."/>
            <person name="Longcore J."/>
            <person name="James T."/>
        </authorList>
    </citation>
    <scope>NUCLEOTIDE SEQUENCE [LARGE SCALE GENOMIC DNA]</scope>
    <source>
        <strain evidence="11 12">JEL423</strain>
    </source>
</reference>
<feature type="binding site" evidence="6">
    <location>
        <position position="926"/>
    </location>
    <ligand>
        <name>AMP</name>
        <dbReference type="ChEBI" id="CHEBI:456215"/>
    </ligand>
</feature>
<evidence type="ECO:0000313" key="11">
    <source>
        <dbReference type="EMBL" id="OAJ38651.1"/>
    </source>
</evidence>
<keyword evidence="3 7" id="KW-0479">Metal-binding</keyword>
<dbReference type="InterPro" id="IPR002073">
    <property type="entry name" value="PDEase_catalytic_dom"/>
</dbReference>
<dbReference type="STRING" id="403673.A0A177WH21"/>
<feature type="domain" description="PDEase" evidence="10">
    <location>
        <begin position="640"/>
        <end position="970"/>
    </location>
</feature>
<dbReference type="InterPro" id="IPR029016">
    <property type="entry name" value="GAF-like_dom_sf"/>
</dbReference>